<dbReference type="EMBL" id="UINC01174315">
    <property type="protein sequence ID" value="SVD80371.1"/>
    <property type="molecule type" value="Genomic_DNA"/>
</dbReference>
<evidence type="ECO:0008006" key="2">
    <source>
        <dbReference type="Google" id="ProtNLM"/>
    </source>
</evidence>
<protein>
    <recommendedName>
        <fullName evidence="2">Orotate phosphoribosyltransferase</fullName>
    </recommendedName>
</protein>
<dbReference type="SUPFAM" id="SSF53271">
    <property type="entry name" value="PRTase-like"/>
    <property type="match status" value="1"/>
</dbReference>
<dbReference type="Gene3D" id="3.40.50.2020">
    <property type="match status" value="1"/>
</dbReference>
<feature type="non-terminal residue" evidence="1">
    <location>
        <position position="52"/>
    </location>
</feature>
<accession>A0A382YBY3</accession>
<proteinExistence type="predicted"/>
<reference evidence="1" key="1">
    <citation type="submission" date="2018-05" db="EMBL/GenBank/DDBJ databases">
        <authorList>
            <person name="Lanie J.A."/>
            <person name="Ng W.-L."/>
            <person name="Kazmierczak K.M."/>
            <person name="Andrzejewski T.M."/>
            <person name="Davidsen T.M."/>
            <person name="Wayne K.J."/>
            <person name="Tettelin H."/>
            <person name="Glass J.I."/>
            <person name="Rusch D."/>
            <person name="Podicherti R."/>
            <person name="Tsui H.-C.T."/>
            <person name="Winkler M.E."/>
        </authorList>
    </citation>
    <scope>NUCLEOTIDE SEQUENCE</scope>
</reference>
<gene>
    <name evidence="1" type="ORF">METZ01_LOCUS433225</name>
</gene>
<organism evidence="1">
    <name type="scientific">marine metagenome</name>
    <dbReference type="NCBI Taxonomy" id="408172"/>
    <lineage>
        <taxon>unclassified sequences</taxon>
        <taxon>metagenomes</taxon>
        <taxon>ecological metagenomes</taxon>
    </lineage>
</organism>
<sequence>MEGHFLLTSGRHSNLYIEKFRVLENPSFLDEVCKKMANIVKDLQIELVLGAA</sequence>
<evidence type="ECO:0000313" key="1">
    <source>
        <dbReference type="EMBL" id="SVD80371.1"/>
    </source>
</evidence>
<dbReference type="AlphaFoldDB" id="A0A382YBY3"/>
<dbReference type="InterPro" id="IPR029057">
    <property type="entry name" value="PRTase-like"/>
</dbReference>
<name>A0A382YBY3_9ZZZZ</name>